<dbReference type="SUPFAM" id="SSF52540">
    <property type="entry name" value="P-loop containing nucleoside triphosphate hydrolases"/>
    <property type="match status" value="1"/>
</dbReference>
<comment type="similarity">
    <text evidence="1">Belongs to the GSP E family.</text>
</comment>
<dbReference type="PANTHER" id="PTHR30258:SF3">
    <property type="entry name" value="SLL1921 PROTEIN"/>
    <property type="match status" value="1"/>
</dbReference>
<evidence type="ECO:0000256" key="2">
    <source>
        <dbReference type="ARBA" id="ARBA00022741"/>
    </source>
</evidence>
<dbReference type="Gene3D" id="3.40.50.300">
    <property type="entry name" value="P-loop containing nucleotide triphosphate hydrolases"/>
    <property type="match status" value="1"/>
</dbReference>
<dbReference type="PANTHER" id="PTHR30258">
    <property type="entry name" value="TYPE II SECRETION SYSTEM PROTEIN GSPE-RELATED"/>
    <property type="match status" value="1"/>
</dbReference>
<dbReference type="PROSITE" id="PS00662">
    <property type="entry name" value="T2SP_E"/>
    <property type="match status" value="1"/>
</dbReference>
<dbReference type="Pfam" id="PF00437">
    <property type="entry name" value="T2SSE"/>
    <property type="match status" value="1"/>
</dbReference>
<evidence type="ECO:0000256" key="3">
    <source>
        <dbReference type="ARBA" id="ARBA00022840"/>
    </source>
</evidence>
<dbReference type="GO" id="GO:0005524">
    <property type="term" value="F:ATP binding"/>
    <property type="evidence" value="ECO:0007669"/>
    <property type="project" value="UniProtKB-KW"/>
</dbReference>
<keyword evidence="2" id="KW-0547">Nucleotide-binding</keyword>
<gene>
    <name evidence="5" type="ORF">US95_C0019G0004</name>
</gene>
<dbReference type="FunFam" id="3.40.50.300:FF:000398">
    <property type="entry name" value="Type IV pilus assembly ATPase PilB"/>
    <property type="match status" value="1"/>
</dbReference>
<dbReference type="Proteomes" id="UP000034738">
    <property type="component" value="Unassembled WGS sequence"/>
</dbReference>
<evidence type="ECO:0000313" key="6">
    <source>
        <dbReference type="Proteomes" id="UP000034738"/>
    </source>
</evidence>
<evidence type="ECO:0000256" key="1">
    <source>
        <dbReference type="ARBA" id="ARBA00006611"/>
    </source>
</evidence>
<evidence type="ECO:0000259" key="4">
    <source>
        <dbReference type="PROSITE" id="PS00662"/>
    </source>
</evidence>
<protein>
    <submittedName>
        <fullName evidence="5">General secretory pathway protein E</fullName>
    </submittedName>
</protein>
<sequence length="285" mass="31276">MQTQLTKFNLDELGFLPEDQQAVGRILTRTHGMFLVTGPTGSGKTTTLYTILGILNRPDINIVTIEDPVENKIHRVNQIQVNSDINLTFASGLRSILRQDPDIVMVGEIRDKETSVIAINAAMTGHLVFSSVHANNASGAIPRMLDLGCEPFLLASTLNMVIAQRLVRILCPKCRESVPISDVILNRLQEVRGGISEGVRNALTNNFVPKGCSHCLNTGFRGRCGIFEILLIDDDIKKLIVEKASSDAIWDVARTKGPKSMLEDGLIKVSKGITSIEEVFRVISE</sequence>
<feature type="domain" description="Bacterial type II secretion system protein E" evidence="4">
    <location>
        <begin position="97"/>
        <end position="111"/>
    </location>
</feature>
<dbReference type="PATRIC" id="fig|1618568.3.peg.357"/>
<keyword evidence="3" id="KW-0067">ATP-binding</keyword>
<organism evidence="5 6">
    <name type="scientific">Candidatus Woesebacteria bacterium GW2011_GWB1_38_5</name>
    <dbReference type="NCBI Taxonomy" id="1618568"/>
    <lineage>
        <taxon>Bacteria</taxon>
        <taxon>Candidatus Woeseibacteriota</taxon>
    </lineage>
</organism>
<dbReference type="InterPro" id="IPR001482">
    <property type="entry name" value="T2SS/T4SS_dom"/>
</dbReference>
<dbReference type="CDD" id="cd01129">
    <property type="entry name" value="PulE-GspE-like"/>
    <property type="match status" value="1"/>
</dbReference>
<name>A0A0G0NCE5_9BACT</name>
<accession>A0A0G0NCE5</accession>
<dbReference type="AlphaFoldDB" id="A0A0G0NCE5"/>
<dbReference type="InterPro" id="IPR027417">
    <property type="entry name" value="P-loop_NTPase"/>
</dbReference>
<reference evidence="5 6" key="1">
    <citation type="journal article" date="2015" name="Nature">
        <title>rRNA introns, odd ribosomes, and small enigmatic genomes across a large radiation of phyla.</title>
        <authorList>
            <person name="Brown C.T."/>
            <person name="Hug L.A."/>
            <person name="Thomas B.C."/>
            <person name="Sharon I."/>
            <person name="Castelle C.J."/>
            <person name="Singh A."/>
            <person name="Wilkins M.J."/>
            <person name="Williams K.H."/>
            <person name="Banfield J.F."/>
        </authorList>
    </citation>
    <scope>NUCLEOTIDE SEQUENCE [LARGE SCALE GENOMIC DNA]</scope>
</reference>
<comment type="caution">
    <text evidence="5">The sequence shown here is derived from an EMBL/GenBank/DDBJ whole genome shotgun (WGS) entry which is preliminary data.</text>
</comment>
<proteinExistence type="inferred from homology"/>
<dbReference type="GO" id="GO:0016887">
    <property type="term" value="F:ATP hydrolysis activity"/>
    <property type="evidence" value="ECO:0007669"/>
    <property type="project" value="TreeGrafter"/>
</dbReference>
<dbReference type="GO" id="GO:0005886">
    <property type="term" value="C:plasma membrane"/>
    <property type="evidence" value="ECO:0007669"/>
    <property type="project" value="TreeGrafter"/>
</dbReference>
<evidence type="ECO:0000313" key="5">
    <source>
        <dbReference type="EMBL" id="KKQ74771.1"/>
    </source>
</evidence>
<dbReference type="EMBL" id="LBUY01000019">
    <property type="protein sequence ID" value="KKQ74771.1"/>
    <property type="molecule type" value="Genomic_DNA"/>
</dbReference>